<dbReference type="GO" id="GO:0016020">
    <property type="term" value="C:membrane"/>
    <property type="evidence" value="ECO:0007669"/>
    <property type="project" value="UniProtKB-SubCell"/>
</dbReference>
<dbReference type="PANTHER" id="PTHR43568">
    <property type="entry name" value="P PROTEIN"/>
    <property type="match status" value="1"/>
</dbReference>
<feature type="transmembrane region" description="Helical" evidence="6">
    <location>
        <begin position="36"/>
        <end position="54"/>
    </location>
</feature>
<feature type="transmembrane region" description="Helical" evidence="6">
    <location>
        <begin position="234"/>
        <end position="254"/>
    </location>
</feature>
<evidence type="ECO:0000313" key="9">
    <source>
        <dbReference type="Proteomes" id="UP000481087"/>
    </source>
</evidence>
<proteinExistence type="predicted"/>
<reference evidence="8 9" key="1">
    <citation type="submission" date="2019-12" db="EMBL/GenBank/DDBJ databases">
        <title>Paenibacillus sp. nov. sp. isolated from soil.</title>
        <authorList>
            <person name="Kim J."/>
            <person name="Jeong S.E."/>
            <person name="Jung H.S."/>
            <person name="Jeon C.O."/>
        </authorList>
    </citation>
    <scope>NUCLEOTIDE SEQUENCE [LARGE SCALE GENOMIC DNA]</scope>
    <source>
        <strain evidence="8 9">5J-6</strain>
    </source>
</reference>
<feature type="transmembrane region" description="Helical" evidence="6">
    <location>
        <begin position="381"/>
        <end position="402"/>
    </location>
</feature>
<dbReference type="AlphaFoldDB" id="A0A6L8V985"/>
<feature type="transmembrane region" description="Helical" evidence="6">
    <location>
        <begin position="144"/>
        <end position="165"/>
    </location>
</feature>
<accession>A0A6L8V985</accession>
<keyword evidence="9" id="KW-1185">Reference proteome</keyword>
<dbReference type="InterPro" id="IPR004680">
    <property type="entry name" value="Cit_transptr-like_dom"/>
</dbReference>
<feature type="domain" description="Citrate transporter-like" evidence="7">
    <location>
        <begin position="24"/>
        <end position="388"/>
    </location>
</feature>
<dbReference type="Proteomes" id="UP000481087">
    <property type="component" value="Unassembled WGS sequence"/>
</dbReference>
<comment type="subcellular location">
    <subcellularLocation>
        <location evidence="1">Membrane</location>
        <topology evidence="1">Multi-pass membrane protein</topology>
    </subcellularLocation>
</comment>
<dbReference type="Pfam" id="PF03600">
    <property type="entry name" value="CitMHS"/>
    <property type="match status" value="1"/>
</dbReference>
<evidence type="ECO:0000256" key="4">
    <source>
        <dbReference type="ARBA" id="ARBA00022989"/>
    </source>
</evidence>
<protein>
    <recommendedName>
        <fullName evidence="7">Citrate transporter-like domain-containing protein</fullName>
    </recommendedName>
</protein>
<feature type="transmembrane region" description="Helical" evidence="6">
    <location>
        <begin position="422"/>
        <end position="445"/>
    </location>
</feature>
<evidence type="ECO:0000313" key="8">
    <source>
        <dbReference type="EMBL" id="MZQ86191.1"/>
    </source>
</evidence>
<feature type="transmembrane region" description="Helical" evidence="6">
    <location>
        <begin position="299"/>
        <end position="322"/>
    </location>
</feature>
<evidence type="ECO:0000256" key="6">
    <source>
        <dbReference type="SAM" id="Phobius"/>
    </source>
</evidence>
<evidence type="ECO:0000256" key="3">
    <source>
        <dbReference type="ARBA" id="ARBA00022692"/>
    </source>
</evidence>
<dbReference type="RefSeq" id="WP_161410525.1">
    <property type="nucleotide sequence ID" value="NZ_WTUZ01000038.1"/>
</dbReference>
<keyword evidence="3 6" id="KW-0812">Transmembrane</keyword>
<evidence type="ECO:0000256" key="1">
    <source>
        <dbReference type="ARBA" id="ARBA00004141"/>
    </source>
</evidence>
<sequence>MTEFSQGPALWQAIAALIIFIAAYVCMLIEKWDRMYTALGGAVLMLLLGIVPLGKAFTTYANWHVLIFLISLFVIASLFQKTGLIAFTASKIIRVFRLQPFTILVSLSILAAATSAFLNALLAIAIIVPILLKTTKMMKLSPVPFLIAVLLSANLGGAATLMGNWSNRLIGAAEHISTGQILMKIGPLVILMLAIVYFAIWFLYGRKMIIPETYKREVLSLQPDAYLAEDRVQFFGGCVIAGATLLAFLLQGILGWQASYIAAGGAVALLALNYNDLVQLVKKRDYRSVWSGVLETQGLFFLGLFIMVGGLTYAGISGFIAVRGLELSQGSVSFLSILLLWLTGFGSSVVDYVPFTAAMIPVIEHLGTELQSFSQVSIQPLWWSIIVGTAIGSGVTLFGSIANMYAAALTEQEGGGLNPRNYFMIAGPISLVLCIVATIYFKLFLL</sequence>
<evidence type="ECO:0000259" key="7">
    <source>
        <dbReference type="Pfam" id="PF03600"/>
    </source>
</evidence>
<keyword evidence="5 6" id="KW-0472">Membrane</keyword>
<dbReference type="GO" id="GO:0055085">
    <property type="term" value="P:transmembrane transport"/>
    <property type="evidence" value="ECO:0007669"/>
    <property type="project" value="InterPro"/>
</dbReference>
<comment type="caution">
    <text evidence="8">The sequence shown here is derived from an EMBL/GenBank/DDBJ whole genome shotgun (WGS) entry which is preliminary data.</text>
</comment>
<feature type="transmembrane region" description="Helical" evidence="6">
    <location>
        <begin position="60"/>
        <end position="80"/>
    </location>
</feature>
<name>A0A6L8V985_9BACL</name>
<feature type="transmembrane region" description="Helical" evidence="6">
    <location>
        <begin position="260"/>
        <end position="278"/>
    </location>
</feature>
<feature type="transmembrane region" description="Helical" evidence="6">
    <location>
        <begin position="116"/>
        <end position="132"/>
    </location>
</feature>
<keyword evidence="2" id="KW-0813">Transport</keyword>
<organism evidence="8 9">
    <name type="scientific">Paenibacillus silvestris</name>
    <dbReference type="NCBI Taxonomy" id="2606219"/>
    <lineage>
        <taxon>Bacteria</taxon>
        <taxon>Bacillati</taxon>
        <taxon>Bacillota</taxon>
        <taxon>Bacilli</taxon>
        <taxon>Bacillales</taxon>
        <taxon>Paenibacillaceae</taxon>
        <taxon>Paenibacillus</taxon>
    </lineage>
</organism>
<evidence type="ECO:0000256" key="5">
    <source>
        <dbReference type="ARBA" id="ARBA00023136"/>
    </source>
</evidence>
<feature type="transmembrane region" description="Helical" evidence="6">
    <location>
        <begin position="185"/>
        <end position="204"/>
    </location>
</feature>
<dbReference type="InterPro" id="IPR051475">
    <property type="entry name" value="Diverse_Ion_Transporter"/>
</dbReference>
<keyword evidence="4 6" id="KW-1133">Transmembrane helix</keyword>
<feature type="transmembrane region" description="Helical" evidence="6">
    <location>
        <begin position="334"/>
        <end position="360"/>
    </location>
</feature>
<evidence type="ECO:0000256" key="2">
    <source>
        <dbReference type="ARBA" id="ARBA00022448"/>
    </source>
</evidence>
<dbReference type="EMBL" id="WTUZ01000038">
    <property type="protein sequence ID" value="MZQ86191.1"/>
    <property type="molecule type" value="Genomic_DNA"/>
</dbReference>
<feature type="transmembrane region" description="Helical" evidence="6">
    <location>
        <begin position="12"/>
        <end position="29"/>
    </location>
</feature>
<gene>
    <name evidence="8" type="ORF">GQF01_29235</name>
</gene>
<dbReference type="PANTHER" id="PTHR43568:SF1">
    <property type="entry name" value="P PROTEIN"/>
    <property type="match status" value="1"/>
</dbReference>